<keyword evidence="3" id="KW-0067">ATP-binding</keyword>
<dbReference type="PROSITE" id="PS51193">
    <property type="entry name" value="HELICASE_ATP_BIND_2"/>
    <property type="match status" value="1"/>
</dbReference>
<dbReference type="PANTHER" id="PTHR11472:SF34">
    <property type="entry name" value="REGULATOR OF TELOMERE ELONGATION HELICASE 1"/>
    <property type="match status" value="1"/>
</dbReference>
<proteinExistence type="inferred from homology"/>
<dbReference type="GO" id="GO:0005524">
    <property type="term" value="F:ATP binding"/>
    <property type="evidence" value="ECO:0007669"/>
    <property type="project" value="UniProtKB-KW"/>
</dbReference>
<evidence type="ECO:0000256" key="4">
    <source>
        <dbReference type="ARBA" id="ARBA00038058"/>
    </source>
</evidence>
<reference evidence="6 7" key="1">
    <citation type="submission" date="2019-05" db="EMBL/GenBank/DDBJ databases">
        <title>The Complete Genome Sequence of the n-alkane-degrading Desulfoglaeba alkanexedens ALDC reveals multiple alkylsuccinate synthase gene clusters.</title>
        <authorList>
            <person name="Callaghan A.V."/>
            <person name="Davidova I.A."/>
            <person name="Duncan K.E."/>
            <person name="Morris B."/>
            <person name="McInerney M.J."/>
        </authorList>
    </citation>
    <scope>NUCLEOTIDE SEQUENCE [LARGE SCALE GENOMIC DNA]</scope>
    <source>
        <strain evidence="6 7">ALDC</strain>
    </source>
</reference>
<protein>
    <submittedName>
        <fullName evidence="6">ATP-dependent DNA helicase</fullName>
    </submittedName>
</protein>
<dbReference type="InterPro" id="IPR011545">
    <property type="entry name" value="DEAD/DEAH_box_helicase_dom"/>
</dbReference>
<evidence type="ECO:0000256" key="2">
    <source>
        <dbReference type="ARBA" id="ARBA00022801"/>
    </source>
</evidence>
<evidence type="ECO:0000313" key="6">
    <source>
        <dbReference type="EMBL" id="QCQ21854.1"/>
    </source>
</evidence>
<dbReference type="GO" id="GO:0016818">
    <property type="term" value="F:hydrolase activity, acting on acid anhydrides, in phosphorus-containing anhydrides"/>
    <property type="evidence" value="ECO:0007669"/>
    <property type="project" value="InterPro"/>
</dbReference>
<dbReference type="InterPro" id="IPR006555">
    <property type="entry name" value="ATP-dep_Helicase_C"/>
</dbReference>
<dbReference type="InterPro" id="IPR045028">
    <property type="entry name" value="DinG/Rad3-like"/>
</dbReference>
<evidence type="ECO:0000256" key="1">
    <source>
        <dbReference type="ARBA" id="ARBA00022741"/>
    </source>
</evidence>
<dbReference type="GO" id="GO:0003676">
    <property type="term" value="F:nucleic acid binding"/>
    <property type="evidence" value="ECO:0007669"/>
    <property type="project" value="InterPro"/>
</dbReference>
<dbReference type="PANTHER" id="PTHR11472">
    <property type="entry name" value="DNA REPAIR DEAD HELICASE RAD3/XP-D SUBFAMILY MEMBER"/>
    <property type="match status" value="1"/>
</dbReference>
<dbReference type="SMART" id="SM00491">
    <property type="entry name" value="HELICc2"/>
    <property type="match status" value="1"/>
</dbReference>
<name>A0A4P8L2C2_9BACT</name>
<dbReference type="GO" id="GO:0003678">
    <property type="term" value="F:DNA helicase activity"/>
    <property type="evidence" value="ECO:0007669"/>
    <property type="project" value="TreeGrafter"/>
</dbReference>
<dbReference type="AlphaFoldDB" id="A0A4P8L2C2"/>
<dbReference type="Pfam" id="PF13307">
    <property type="entry name" value="Helicase_C_2"/>
    <property type="match status" value="1"/>
</dbReference>
<comment type="similarity">
    <text evidence="4">Belongs to the helicase family. DinG subfamily.</text>
</comment>
<dbReference type="InterPro" id="IPR014013">
    <property type="entry name" value="Helic_SF1/SF2_ATP-bd_DinG/Rad3"/>
</dbReference>
<dbReference type="EMBL" id="CP040098">
    <property type="protein sequence ID" value="QCQ21854.1"/>
    <property type="molecule type" value="Genomic_DNA"/>
</dbReference>
<dbReference type="KEGG" id="dax:FDQ92_06490"/>
<dbReference type="Proteomes" id="UP000298602">
    <property type="component" value="Chromosome"/>
</dbReference>
<dbReference type="RefSeq" id="WP_137423823.1">
    <property type="nucleotide sequence ID" value="NZ_CP040098.1"/>
</dbReference>
<feature type="domain" description="Helicase ATP-binding" evidence="5">
    <location>
        <begin position="13"/>
        <end position="286"/>
    </location>
</feature>
<dbReference type="SUPFAM" id="SSF52540">
    <property type="entry name" value="P-loop containing nucleoside triphosphate hydrolases"/>
    <property type="match status" value="2"/>
</dbReference>
<organism evidence="6 7">
    <name type="scientific">Desulfoglaeba alkanexedens ALDC</name>
    <dbReference type="NCBI Taxonomy" id="980445"/>
    <lineage>
        <taxon>Bacteria</taxon>
        <taxon>Pseudomonadati</taxon>
        <taxon>Thermodesulfobacteriota</taxon>
        <taxon>Syntrophobacteria</taxon>
        <taxon>Syntrophobacterales</taxon>
        <taxon>Syntrophobacteraceae</taxon>
        <taxon>Desulfoglaeba</taxon>
    </lineage>
</organism>
<keyword evidence="1" id="KW-0547">Nucleotide-binding</keyword>
<gene>
    <name evidence="6" type="ORF">FDQ92_06490</name>
</gene>
<dbReference type="Pfam" id="PF00270">
    <property type="entry name" value="DEAD"/>
    <property type="match status" value="1"/>
</dbReference>
<reference evidence="6 7" key="2">
    <citation type="submission" date="2019-05" db="EMBL/GenBank/DDBJ databases">
        <authorList>
            <person name="Suflita J.M."/>
            <person name="Marks C.R."/>
        </authorList>
    </citation>
    <scope>NUCLEOTIDE SEQUENCE [LARGE SCALE GENOMIC DNA]</scope>
    <source>
        <strain evidence="6 7">ALDC</strain>
    </source>
</reference>
<evidence type="ECO:0000256" key="3">
    <source>
        <dbReference type="ARBA" id="ARBA00022840"/>
    </source>
</evidence>
<evidence type="ECO:0000259" key="5">
    <source>
        <dbReference type="PROSITE" id="PS51193"/>
    </source>
</evidence>
<sequence>MKTIDDFFSRKGLLAEKIPGFEFRPVQREMALSVGRCIAEGVPLIVEAGTGTGKTWAYLIPSILSGAKVLISTATKTLQDQVFDRDIPLLKKLFFPDLHAVCVKGRRNYLCLRRLREFTYQPSFWNPEEAKLFRSIQQWSRTTRTGDRTEMEWLPDDTRIWNDIAAGSDGCLGQACDDFSRCFLTRLRVEASRAHLLVVNHHLYFADLVLKNRGFGEVLPEHDAVVFDEAHQLEDIAGTYFGLEYSSFAAGDICRDLEKAFVASGLKQPVETVRAARAHIAVIQKELHQVLGGGGREGSRRLPLDKDRLGPAFEGKVADLSQALEHLQALASVERQASSVVESCHGRLGELIHALHGLVSQEDASLVYWYETAPARPDFILHATPLDIGPIFRDSLFQRTPSVVLTSATLSTPDGLRPSFRFVRERLGLPPESRECLLPSPFDYASNTILYVPRSFPAPQEPGFCQACADHSRIILEKTGGRALFLFTSFRNMHRVYEMLRETLRYPVLVQGQQPKRALLGRFKESVESVLFATYSFWEGIDVPGEALSCVLIDKLPFEVPDDPITAARIRRLEQQGASGFTSYQIPRAVIHLKQGVGRLIRSQTDRGLVVIFDVRLHTKPYGRIFFQSLAPIRPIRRLEEIDSFFKGDATPQRNC</sequence>
<accession>A0A4P8L2C2</accession>
<keyword evidence="6" id="KW-0347">Helicase</keyword>
<dbReference type="Gene3D" id="3.40.50.300">
    <property type="entry name" value="P-loop containing nucleotide triphosphate hydrolases"/>
    <property type="match status" value="2"/>
</dbReference>
<keyword evidence="2" id="KW-0378">Hydrolase</keyword>
<dbReference type="GO" id="GO:0006281">
    <property type="term" value="P:DNA repair"/>
    <property type="evidence" value="ECO:0007669"/>
    <property type="project" value="TreeGrafter"/>
</dbReference>
<dbReference type="OrthoDB" id="9805194at2"/>
<evidence type="ECO:0000313" key="7">
    <source>
        <dbReference type="Proteomes" id="UP000298602"/>
    </source>
</evidence>
<dbReference type="InterPro" id="IPR027417">
    <property type="entry name" value="P-loop_NTPase"/>
</dbReference>
<keyword evidence="7" id="KW-1185">Reference proteome</keyword>